<comment type="caution">
    <text evidence="1">The sequence shown here is derived from an EMBL/GenBank/DDBJ whole genome shotgun (WGS) entry which is preliminary data.</text>
</comment>
<protein>
    <submittedName>
        <fullName evidence="1">Uncharacterized protein</fullName>
    </submittedName>
</protein>
<dbReference type="AlphaFoldDB" id="A0A2S3YUJ5"/>
<reference evidence="1 2" key="1">
    <citation type="journal article" date="2014" name="Syst. Appl. Microbiol.">
        <title>Microsymbionts of Phaseolus vulgaris in acid and alkaline soils of Mexico.</title>
        <authorList>
            <person name="Verastegui-Valdes M.M."/>
            <person name="Zhang Y.J."/>
            <person name="Rivera-Orduna F.N."/>
            <person name="Cheng H.P."/>
            <person name="Sui X.H."/>
            <person name="Wang E.T."/>
        </authorList>
    </citation>
    <scope>NUCLEOTIDE SEQUENCE [LARGE SCALE GENOMIC DNA]</scope>
    <source>
        <strain evidence="1 2">FG01</strain>
    </source>
</reference>
<evidence type="ECO:0000313" key="1">
    <source>
        <dbReference type="EMBL" id="POH35301.1"/>
    </source>
</evidence>
<sequence length="192" mass="21274">MSPAGERPAREAVLDAFAVESAPDRSTLERYLRLYPEYAAELVDLSRELSRELDDDDALLSAADQALIDAAWSRHASAMPVATPDPFATLTADDWRAVARQLDVPRQVITALRERRVSLLSIPQRFLKNLAEAMRCSLTQLQMSWGSASLTAARSYKADGKPNTGEQVTFEKVLIDAGVSDERRAELLREAE</sequence>
<accession>A0A2S3YUJ5</accession>
<gene>
    <name evidence="1" type="ORF">ATY31_03650</name>
</gene>
<evidence type="ECO:0000313" key="2">
    <source>
        <dbReference type="Proteomes" id="UP000237511"/>
    </source>
</evidence>
<dbReference type="EMBL" id="LODU01000004">
    <property type="protein sequence ID" value="POH35301.1"/>
    <property type="molecule type" value="Genomic_DNA"/>
</dbReference>
<dbReference type="Proteomes" id="UP000237511">
    <property type="component" value="Unassembled WGS sequence"/>
</dbReference>
<name>A0A2S3YUJ5_9HYPH</name>
<proteinExistence type="predicted"/>
<organism evidence="1 2">
    <name type="scientific">Sinorhizobium americanum</name>
    <dbReference type="NCBI Taxonomy" id="194963"/>
    <lineage>
        <taxon>Bacteria</taxon>
        <taxon>Pseudomonadati</taxon>
        <taxon>Pseudomonadota</taxon>
        <taxon>Alphaproteobacteria</taxon>
        <taxon>Hyphomicrobiales</taxon>
        <taxon>Rhizobiaceae</taxon>
        <taxon>Sinorhizobium/Ensifer group</taxon>
        <taxon>Sinorhizobium</taxon>
    </lineage>
</organism>
<dbReference type="RefSeq" id="WP_097527227.1">
    <property type="nucleotide sequence ID" value="NZ_LODU01000004.1"/>
</dbReference>